<dbReference type="Proteomes" id="UP001161325">
    <property type="component" value="Unassembled WGS sequence"/>
</dbReference>
<feature type="transmembrane region" description="Helical" evidence="1">
    <location>
        <begin position="32"/>
        <end position="49"/>
    </location>
</feature>
<evidence type="ECO:0000313" key="4">
    <source>
        <dbReference type="Proteomes" id="UP001161325"/>
    </source>
</evidence>
<evidence type="ECO:0000256" key="1">
    <source>
        <dbReference type="SAM" id="Phobius"/>
    </source>
</evidence>
<dbReference type="EMBL" id="BRXS01000006">
    <property type="protein sequence ID" value="GLC27212.1"/>
    <property type="molecule type" value="Genomic_DNA"/>
</dbReference>
<dbReference type="InterPro" id="IPR011990">
    <property type="entry name" value="TPR-like_helical_dom_sf"/>
</dbReference>
<reference evidence="3" key="1">
    <citation type="submission" date="2022-08" db="EMBL/GenBank/DDBJ databases">
        <title>Draft genome sequencing of Roseisolibacter agri AW1220.</title>
        <authorList>
            <person name="Tobiishi Y."/>
            <person name="Tonouchi A."/>
        </authorList>
    </citation>
    <scope>NUCLEOTIDE SEQUENCE</scope>
    <source>
        <strain evidence="3">AW1220</strain>
    </source>
</reference>
<evidence type="ECO:0000313" key="3">
    <source>
        <dbReference type="EMBL" id="GLC27212.1"/>
    </source>
</evidence>
<dbReference type="RefSeq" id="WP_284351659.1">
    <property type="nucleotide sequence ID" value="NZ_BRXS01000006.1"/>
</dbReference>
<keyword evidence="1" id="KW-0812">Transmembrane</keyword>
<organism evidence="3 4">
    <name type="scientific">Roseisolibacter agri</name>
    <dbReference type="NCBI Taxonomy" id="2014610"/>
    <lineage>
        <taxon>Bacteria</taxon>
        <taxon>Pseudomonadati</taxon>
        <taxon>Gemmatimonadota</taxon>
        <taxon>Gemmatimonadia</taxon>
        <taxon>Gemmatimonadales</taxon>
        <taxon>Gemmatimonadaceae</taxon>
        <taxon>Roseisolibacter</taxon>
    </lineage>
</organism>
<keyword evidence="1" id="KW-1133">Transmembrane helix</keyword>
<dbReference type="InterPro" id="IPR018704">
    <property type="entry name" value="SecYEG/CpoB_TPR"/>
</dbReference>
<dbReference type="AlphaFoldDB" id="A0AA37QBF5"/>
<gene>
    <name evidence="3" type="ORF">rosag_37250</name>
</gene>
<comment type="caution">
    <text evidence="3">The sequence shown here is derived from an EMBL/GenBank/DDBJ whole genome shotgun (WGS) entry which is preliminary data.</text>
</comment>
<dbReference type="Gene3D" id="1.25.40.10">
    <property type="entry name" value="Tetratricopeptide repeat domain"/>
    <property type="match status" value="1"/>
</dbReference>
<proteinExistence type="predicted"/>
<dbReference type="SUPFAM" id="SSF48452">
    <property type="entry name" value="TPR-like"/>
    <property type="match status" value="1"/>
</dbReference>
<protein>
    <recommendedName>
        <fullName evidence="2">Ancillary SecYEG translocon subunit/Cell division coordinator CpoB TPR domain-containing protein</fullName>
    </recommendedName>
</protein>
<name>A0AA37QBF5_9BACT</name>
<keyword evidence="1" id="KW-0472">Membrane</keyword>
<feature type="domain" description="Ancillary SecYEG translocon subunit/Cell division coordinator CpoB TPR" evidence="2">
    <location>
        <begin position="23"/>
        <end position="191"/>
    </location>
</feature>
<sequence length="219" mass="22794">MASTSRLASSSGSLDDATENLTDWLRDHSRPVAIGALAIVALAAGTFFWRNAAASKNSRAEQAYFQAQAPIAQNDLAGAERELKAVADRYDGTAGGAQAQLLLAQVMYEQGKYQAGIDVLKGADDAPPALRNSAKVLMAGGYEGLGKPADAAKLYEEAAQAAAAGQRDELRASAARAYQAAGNAEAARKIWAELAKNESSPLADEARVRMGEVAAKPAS</sequence>
<evidence type="ECO:0000259" key="2">
    <source>
        <dbReference type="Pfam" id="PF09976"/>
    </source>
</evidence>
<dbReference type="Pfam" id="PF09976">
    <property type="entry name" value="TPR_21"/>
    <property type="match status" value="1"/>
</dbReference>
<keyword evidence="4" id="KW-1185">Reference proteome</keyword>
<accession>A0AA37QBF5</accession>